<keyword evidence="2" id="KW-0032">Aminotransferase</keyword>
<dbReference type="GO" id="GO:0097367">
    <property type="term" value="F:carbohydrate derivative binding"/>
    <property type="evidence" value="ECO:0007669"/>
    <property type="project" value="InterPro"/>
</dbReference>
<dbReference type="AlphaFoldDB" id="A0A0E3ZCY6"/>
<accession>A0A0E3ZCY6</accession>
<dbReference type="PATRIC" id="fig|1069640.6.peg.1080"/>
<sequence>MLKFNEEKQIESVKGALKLRNDINKIVDNACEKGYDNICFIGIGGTWASSMQAFEHMKEYSSIEVIVENAAEYLAAPNKRITDKTIVIFSSVTGSTEELVKAIKRIKEIGSNIIGFIDNENTQLHKLCSSVITYKANEQLKFFMIADRFMYNNNEFNEYEELYENLENYLPQVLVDVEKEADEFAKEFAKKHCNDPIHYFIGSGNQWGATYSYAMCYWEEQLWIKTKSIRSSEFFHGMFEIVTKETPVTVFIGEDNHRYLSERVAKFLPRICENYTIIDTKNYELKGIKEKFRKHISHLVMHGVTNRIDAYMERETRHPMEIRRYYRRLDY</sequence>
<dbReference type="Gene3D" id="3.40.50.10490">
    <property type="entry name" value="Glucose-6-phosphate isomerase like protein, domain 1"/>
    <property type="match status" value="2"/>
</dbReference>
<dbReference type="GO" id="GO:0004360">
    <property type="term" value="F:glutamine-fructose-6-phosphate transaminase (isomerizing) activity"/>
    <property type="evidence" value="ECO:0007669"/>
    <property type="project" value="TreeGrafter"/>
</dbReference>
<dbReference type="KEGG" id="sns:VC03_05445"/>
<dbReference type="EMBL" id="CP011280">
    <property type="protein sequence ID" value="AKC95921.1"/>
    <property type="molecule type" value="Genomic_DNA"/>
</dbReference>
<dbReference type="InterPro" id="IPR024713">
    <property type="entry name" value="Fructosamine_deglycase_FrlB"/>
</dbReference>
<dbReference type="GO" id="GO:0006487">
    <property type="term" value="P:protein N-linked glycosylation"/>
    <property type="evidence" value="ECO:0007669"/>
    <property type="project" value="TreeGrafter"/>
</dbReference>
<proteinExistence type="predicted"/>
<protein>
    <submittedName>
        <fullName evidence="2">Glucosamine-fructose-6-phosphate aminotransferase</fullName>
    </submittedName>
</protein>
<dbReference type="PIRSF" id="PIRSF009290">
    <property type="entry name" value="FrlB"/>
    <property type="match status" value="1"/>
</dbReference>
<dbReference type="PANTHER" id="PTHR10937:SF14">
    <property type="entry name" value="FRUCTOSELYSINE 6-PHOSPHATE DEGLYCASE"/>
    <property type="match status" value="1"/>
</dbReference>
<feature type="domain" description="SIS" evidence="1">
    <location>
        <begin position="27"/>
        <end position="156"/>
    </location>
</feature>
<evidence type="ECO:0000313" key="3">
    <source>
        <dbReference type="Proteomes" id="UP000033103"/>
    </source>
</evidence>
<dbReference type="InterPro" id="IPR035488">
    <property type="entry name" value="FrlB_SIS"/>
</dbReference>
<reference evidence="2 3" key="1">
    <citation type="journal article" date="2012" name="BMC Genomics">
        <title>Genomic sequence analysis and characterization of Sneathia amnii sp. nov.</title>
        <authorList>
            <consortium name="Vaginal Microbiome Consortium (additional members)"/>
            <person name="Harwich M.D.Jr."/>
            <person name="Serrano M.G."/>
            <person name="Fettweis J.M."/>
            <person name="Alves J.M."/>
            <person name="Reimers M.A."/>
            <person name="Buck G.A."/>
            <person name="Jefferson K.K."/>
        </authorList>
    </citation>
    <scope>NUCLEOTIDE SEQUENCE [LARGE SCALE GENOMIC DNA]</scope>
    <source>
        <strain evidence="2 3">SN35</strain>
    </source>
</reference>
<dbReference type="InterPro" id="IPR046348">
    <property type="entry name" value="SIS_dom_sf"/>
</dbReference>
<dbReference type="Pfam" id="PF01380">
    <property type="entry name" value="SIS"/>
    <property type="match status" value="1"/>
</dbReference>
<organism evidence="2 3">
    <name type="scientific">Sneathia vaginalis</name>
    <dbReference type="NCBI Taxonomy" id="187101"/>
    <lineage>
        <taxon>Bacteria</taxon>
        <taxon>Fusobacteriati</taxon>
        <taxon>Fusobacteriota</taxon>
        <taxon>Fusobacteriia</taxon>
        <taxon>Fusobacteriales</taxon>
        <taxon>Leptotrichiaceae</taxon>
        <taxon>Sneathia</taxon>
    </lineage>
</organism>
<dbReference type="GO" id="GO:0006002">
    <property type="term" value="P:fructose 6-phosphate metabolic process"/>
    <property type="evidence" value="ECO:0007669"/>
    <property type="project" value="TreeGrafter"/>
</dbReference>
<evidence type="ECO:0000259" key="1">
    <source>
        <dbReference type="PROSITE" id="PS51464"/>
    </source>
</evidence>
<name>A0A0E3ZCY6_9FUSO</name>
<dbReference type="STRING" id="187101.VC03_05445"/>
<dbReference type="PROSITE" id="PS51464">
    <property type="entry name" value="SIS"/>
    <property type="match status" value="1"/>
</dbReference>
<dbReference type="OrthoDB" id="9782098at2"/>
<evidence type="ECO:0000313" key="2">
    <source>
        <dbReference type="EMBL" id="AKC95921.1"/>
    </source>
</evidence>
<dbReference type="HOGENOM" id="CLU_012520_3_0_0"/>
<dbReference type="GO" id="GO:0006047">
    <property type="term" value="P:UDP-N-acetylglucosamine metabolic process"/>
    <property type="evidence" value="ECO:0007669"/>
    <property type="project" value="TreeGrafter"/>
</dbReference>
<dbReference type="Proteomes" id="UP000033103">
    <property type="component" value="Chromosome"/>
</dbReference>
<dbReference type="PANTHER" id="PTHR10937">
    <property type="entry name" value="GLUCOSAMINE--FRUCTOSE-6-PHOSPHATE AMINOTRANSFERASE, ISOMERIZING"/>
    <property type="match status" value="1"/>
</dbReference>
<gene>
    <name evidence="2" type="ORF">VC03_05445</name>
</gene>
<dbReference type="SUPFAM" id="SSF53697">
    <property type="entry name" value="SIS domain"/>
    <property type="match status" value="1"/>
</dbReference>
<keyword evidence="3" id="KW-1185">Reference proteome</keyword>
<dbReference type="RefSeq" id="WP_046329025.1">
    <property type="nucleotide sequence ID" value="NZ_CP011280.1"/>
</dbReference>
<dbReference type="CDD" id="cd05710">
    <property type="entry name" value="SIS_1"/>
    <property type="match status" value="1"/>
</dbReference>
<keyword evidence="2" id="KW-0808">Transferase</keyword>
<dbReference type="InterPro" id="IPR001347">
    <property type="entry name" value="SIS_dom"/>
</dbReference>